<dbReference type="PANTHER" id="PTHR33112">
    <property type="entry name" value="DOMAIN PROTEIN, PUTATIVE-RELATED"/>
    <property type="match status" value="1"/>
</dbReference>
<dbReference type="EMBL" id="LSBJ02000003">
    <property type="protein sequence ID" value="OAQ68791.1"/>
    <property type="molecule type" value="Genomic_DNA"/>
</dbReference>
<dbReference type="AlphaFoldDB" id="A0A179FUK4"/>
<accession>A0A179FUK4</accession>
<comment type="caution">
    <text evidence="2">The sequence shown here is derived from an EMBL/GenBank/DDBJ whole genome shotgun (WGS) entry which is preliminary data.</text>
</comment>
<proteinExistence type="predicted"/>
<dbReference type="KEGG" id="pchm:VFPPC_04981"/>
<keyword evidence="3" id="KW-1185">Reference proteome</keyword>
<evidence type="ECO:0000313" key="2">
    <source>
        <dbReference type="EMBL" id="OAQ68791.1"/>
    </source>
</evidence>
<gene>
    <name evidence="2" type="ORF">VFPPC_04981</name>
</gene>
<sequence length="693" mass="78347">MTARRELLSDIPDFSIFKGATQCTTNHKPGSTQQLELVGGFMVSTLRLNKSAQRGCPWCAIFWEAFKRSVGTSKPEDQDFIYWRYDGESFFEPWCTAQSALGKAEFKIQIYTDDLPGATSVHSHFPFKNYLNGQTDTEQTMSQIDYWRQQCSTNHAQCSGISSWVNLPTRLVDVSSLANIRLVETSGQQGQYVCLTHRWGDQGMPIKTTTGTLEQLQQGIPLESLPPTFRDAALVTRRMGSKYLWIDSLCIIQDDDDDWERESAQMSSIYKNGILTIAAAWASGPKDGLFQTVPSVVVDSRNLELTKHKLPFPIMVRRQLRYAVGHLRHNEEHGVLDRLWILQERLLSPRIVYFGFNEVAWECMAGSACECEPMLASYIASEYSPREPFNPKSAYSLSTSSHQGAQPGVQSPELWHHIVNAYTGLDFTARKDKFPALAGLGSDIARTRPGDEYLAGLWRSTFMTDLLWRKRKRGDWEATAFGKHYDLNNCFGSRDVGRAEFNNKIAKLEKKDREIRLQNAEKLAPSWSWASINTQVEYEKELNSTDMELVDAEVAEIIATDCVHRFGMGMLRDPKTASVKLRGKIAEVEVRTVKALPGEIMLYRDDHAMAFSEADYPGDVDRSGTLFCFLIAAGRVRAKLALGRIYGLVLAQKQDDFGGTIFQRVGMFRETFRHGKEWCVFDGITDVVDVILV</sequence>
<name>A0A179FUK4_METCM</name>
<evidence type="ECO:0000259" key="1">
    <source>
        <dbReference type="Pfam" id="PF06985"/>
    </source>
</evidence>
<dbReference type="GeneID" id="28848232"/>
<dbReference type="OrthoDB" id="5362512at2759"/>
<organism evidence="2 3">
    <name type="scientific">Pochonia chlamydosporia 170</name>
    <dbReference type="NCBI Taxonomy" id="1380566"/>
    <lineage>
        <taxon>Eukaryota</taxon>
        <taxon>Fungi</taxon>
        <taxon>Dikarya</taxon>
        <taxon>Ascomycota</taxon>
        <taxon>Pezizomycotina</taxon>
        <taxon>Sordariomycetes</taxon>
        <taxon>Hypocreomycetidae</taxon>
        <taxon>Hypocreales</taxon>
        <taxon>Clavicipitaceae</taxon>
        <taxon>Pochonia</taxon>
    </lineage>
</organism>
<dbReference type="InterPro" id="IPR010730">
    <property type="entry name" value="HET"/>
</dbReference>
<dbReference type="Proteomes" id="UP000078397">
    <property type="component" value="Unassembled WGS sequence"/>
</dbReference>
<reference evidence="2 3" key="1">
    <citation type="journal article" date="2016" name="PLoS Pathog.">
        <title>Biosynthesis of antibiotic leucinostatins in bio-control fungus Purpureocillium lilacinum and their inhibition on phytophthora revealed by genome mining.</title>
        <authorList>
            <person name="Wang G."/>
            <person name="Liu Z."/>
            <person name="Lin R."/>
            <person name="Li E."/>
            <person name="Mao Z."/>
            <person name="Ling J."/>
            <person name="Yang Y."/>
            <person name="Yin W.B."/>
            <person name="Xie B."/>
        </authorList>
    </citation>
    <scope>NUCLEOTIDE SEQUENCE [LARGE SCALE GENOMIC DNA]</scope>
    <source>
        <strain evidence="2">170</strain>
    </source>
</reference>
<feature type="domain" description="Heterokaryon incompatibility" evidence="1">
    <location>
        <begin position="192"/>
        <end position="344"/>
    </location>
</feature>
<dbReference type="RefSeq" id="XP_018145641.1">
    <property type="nucleotide sequence ID" value="XM_018284238.1"/>
</dbReference>
<evidence type="ECO:0000313" key="3">
    <source>
        <dbReference type="Proteomes" id="UP000078397"/>
    </source>
</evidence>
<dbReference type="PANTHER" id="PTHR33112:SF13">
    <property type="entry name" value="HETEROKARYON INCOMPATIBILITY DOMAIN-CONTAINING PROTEIN"/>
    <property type="match status" value="1"/>
</dbReference>
<dbReference type="Pfam" id="PF06985">
    <property type="entry name" value="HET"/>
    <property type="match status" value="1"/>
</dbReference>
<protein>
    <submittedName>
        <fullName evidence="2">HET domain-containing protein</fullName>
    </submittedName>
</protein>